<accession>A0A1F8GQE0</accession>
<dbReference type="AlphaFoldDB" id="A0A1F8GQE0"/>
<gene>
    <name evidence="2" type="ORF">A2941_01485</name>
</gene>
<keyword evidence="1" id="KW-1133">Transmembrane helix</keyword>
<feature type="transmembrane region" description="Helical" evidence="1">
    <location>
        <begin position="24"/>
        <end position="51"/>
    </location>
</feature>
<evidence type="ECO:0000256" key="1">
    <source>
        <dbReference type="SAM" id="Phobius"/>
    </source>
</evidence>
<proteinExistence type="predicted"/>
<sequence>MKIIDVKKFKYRDNLAKKRHRRFLALNILWLAGVSALVVALGYAVFFSGWFDINEISIEGLADVRADEVRSEVENKLSERWLGLPSGNNILFFPASRMESALSSRFPFIKELNINKEFFHGLMIEASERQPEGIWCFGSALLTASCSYYDHDGVLIGPAPKSSGFLTLTVNDMRAGKNSIDPKFLTAAQTVNAGLEAQGIKVKDITIPAGTFTELSAYVSVPDASVGASGYSIRFSIDTDLAVQLHALEIFLKQSLDAPTPYQYLDLRFDDRVYYK</sequence>
<evidence type="ECO:0008006" key="4">
    <source>
        <dbReference type="Google" id="ProtNLM"/>
    </source>
</evidence>
<organism evidence="2 3">
    <name type="scientific">Candidatus Yanofskybacteria bacterium RIFCSPLOWO2_01_FULL_49_17</name>
    <dbReference type="NCBI Taxonomy" id="1802700"/>
    <lineage>
        <taxon>Bacteria</taxon>
        <taxon>Candidatus Yanofskyibacteriota</taxon>
    </lineage>
</organism>
<evidence type="ECO:0000313" key="2">
    <source>
        <dbReference type="EMBL" id="OGN27642.1"/>
    </source>
</evidence>
<keyword evidence="1" id="KW-0812">Transmembrane</keyword>
<name>A0A1F8GQE0_9BACT</name>
<keyword evidence="1" id="KW-0472">Membrane</keyword>
<protein>
    <recommendedName>
        <fullName evidence="4">POTRA domain-containing protein</fullName>
    </recommendedName>
</protein>
<evidence type="ECO:0000313" key="3">
    <source>
        <dbReference type="Proteomes" id="UP000178444"/>
    </source>
</evidence>
<dbReference type="Proteomes" id="UP000178444">
    <property type="component" value="Unassembled WGS sequence"/>
</dbReference>
<comment type="caution">
    <text evidence="2">The sequence shown here is derived from an EMBL/GenBank/DDBJ whole genome shotgun (WGS) entry which is preliminary data.</text>
</comment>
<reference evidence="2 3" key="1">
    <citation type="journal article" date="2016" name="Nat. Commun.">
        <title>Thousands of microbial genomes shed light on interconnected biogeochemical processes in an aquifer system.</title>
        <authorList>
            <person name="Anantharaman K."/>
            <person name="Brown C.T."/>
            <person name="Hug L.A."/>
            <person name="Sharon I."/>
            <person name="Castelle C.J."/>
            <person name="Probst A.J."/>
            <person name="Thomas B.C."/>
            <person name="Singh A."/>
            <person name="Wilkins M.J."/>
            <person name="Karaoz U."/>
            <person name="Brodie E.L."/>
            <person name="Williams K.H."/>
            <person name="Hubbard S.S."/>
            <person name="Banfield J.F."/>
        </authorList>
    </citation>
    <scope>NUCLEOTIDE SEQUENCE [LARGE SCALE GENOMIC DNA]</scope>
</reference>
<dbReference type="EMBL" id="MGKO01000008">
    <property type="protein sequence ID" value="OGN27642.1"/>
    <property type="molecule type" value="Genomic_DNA"/>
</dbReference>